<dbReference type="InterPro" id="IPR050109">
    <property type="entry name" value="HTH-type_TetR-like_transc_reg"/>
</dbReference>
<dbReference type="PANTHER" id="PTHR30055:SF234">
    <property type="entry name" value="HTH-TYPE TRANSCRIPTIONAL REGULATOR BETI"/>
    <property type="match status" value="1"/>
</dbReference>
<keyword evidence="1" id="KW-0805">Transcription regulation</keyword>
<keyword evidence="3" id="KW-0804">Transcription</keyword>
<feature type="DNA-binding region" description="H-T-H motif" evidence="4">
    <location>
        <begin position="28"/>
        <end position="47"/>
    </location>
</feature>
<dbReference type="Pfam" id="PF00440">
    <property type="entry name" value="TetR_N"/>
    <property type="match status" value="1"/>
</dbReference>
<dbReference type="PANTHER" id="PTHR30055">
    <property type="entry name" value="HTH-TYPE TRANSCRIPTIONAL REGULATOR RUTR"/>
    <property type="match status" value="1"/>
</dbReference>
<protein>
    <submittedName>
        <fullName evidence="6">TetR/AcrR family transcriptional regulator</fullName>
    </submittedName>
</protein>
<dbReference type="Pfam" id="PF17754">
    <property type="entry name" value="TetR_C_14"/>
    <property type="match status" value="1"/>
</dbReference>
<dbReference type="PROSITE" id="PS50977">
    <property type="entry name" value="HTH_TETR_2"/>
    <property type="match status" value="1"/>
</dbReference>
<evidence type="ECO:0000256" key="3">
    <source>
        <dbReference type="ARBA" id="ARBA00023163"/>
    </source>
</evidence>
<dbReference type="Gene3D" id="1.10.357.10">
    <property type="entry name" value="Tetracycline Repressor, domain 2"/>
    <property type="match status" value="1"/>
</dbReference>
<proteinExistence type="predicted"/>
<dbReference type="InterPro" id="IPR009057">
    <property type="entry name" value="Homeodomain-like_sf"/>
</dbReference>
<evidence type="ECO:0000313" key="6">
    <source>
        <dbReference type="EMBL" id="HJB11908.1"/>
    </source>
</evidence>
<dbReference type="InterPro" id="IPR001647">
    <property type="entry name" value="HTH_TetR"/>
</dbReference>
<reference evidence="6" key="2">
    <citation type="submission" date="2021-04" db="EMBL/GenBank/DDBJ databases">
        <authorList>
            <person name="Gilroy R."/>
        </authorList>
    </citation>
    <scope>NUCLEOTIDE SEQUENCE</scope>
    <source>
        <strain evidence="6">ChiHjej13B12-24818</strain>
    </source>
</reference>
<dbReference type="InterPro" id="IPR041347">
    <property type="entry name" value="MftR_C"/>
</dbReference>
<evidence type="ECO:0000256" key="2">
    <source>
        <dbReference type="ARBA" id="ARBA00023125"/>
    </source>
</evidence>
<accession>A0A9D2LFZ5</accession>
<dbReference type="SUPFAM" id="SSF46689">
    <property type="entry name" value="Homeodomain-like"/>
    <property type="match status" value="1"/>
</dbReference>
<evidence type="ECO:0000256" key="1">
    <source>
        <dbReference type="ARBA" id="ARBA00023015"/>
    </source>
</evidence>
<reference evidence="6" key="1">
    <citation type="journal article" date="2021" name="PeerJ">
        <title>Extensive microbial diversity within the chicken gut microbiome revealed by metagenomics and culture.</title>
        <authorList>
            <person name="Gilroy R."/>
            <person name="Ravi A."/>
            <person name="Getino M."/>
            <person name="Pursley I."/>
            <person name="Horton D.L."/>
            <person name="Alikhan N.F."/>
            <person name="Baker D."/>
            <person name="Gharbi K."/>
            <person name="Hall N."/>
            <person name="Watson M."/>
            <person name="Adriaenssens E.M."/>
            <person name="Foster-Nyarko E."/>
            <person name="Jarju S."/>
            <person name="Secka A."/>
            <person name="Antonio M."/>
            <person name="Oren A."/>
            <person name="Chaudhuri R.R."/>
            <person name="La Ragione R."/>
            <person name="Hildebrand F."/>
            <person name="Pallen M.J."/>
        </authorList>
    </citation>
    <scope>NUCLEOTIDE SEQUENCE</scope>
    <source>
        <strain evidence="6">ChiHjej13B12-24818</strain>
    </source>
</reference>
<name>A0A9D2LFZ5_9MICO</name>
<evidence type="ECO:0000256" key="4">
    <source>
        <dbReference type="PROSITE-ProRule" id="PRU00335"/>
    </source>
</evidence>
<dbReference type="PRINTS" id="PR00455">
    <property type="entry name" value="HTHTETR"/>
</dbReference>
<dbReference type="GO" id="GO:0000976">
    <property type="term" value="F:transcription cis-regulatory region binding"/>
    <property type="evidence" value="ECO:0007669"/>
    <property type="project" value="TreeGrafter"/>
</dbReference>
<sequence length="184" mass="19546">MSRWERTHTALRNAALELFLTHGYDATSTARIAEHAGVSEMTLFRHFPAKDALLLDDPFDPLMAEAVRGRPPGEPPLRALAGGIDESWREIDSAEVERLRTVLSIVVATPTLQGAIERNSARTTEALADALIDRGAAEPDAHVAAAAVIAGLSRALLRWAGDPSGDPDAAVRGALRVLGGPQAC</sequence>
<dbReference type="AlphaFoldDB" id="A0A9D2LFZ5"/>
<gene>
    <name evidence="6" type="ORF">H9786_15525</name>
</gene>
<dbReference type="Gene3D" id="1.10.10.60">
    <property type="entry name" value="Homeodomain-like"/>
    <property type="match status" value="1"/>
</dbReference>
<evidence type="ECO:0000313" key="7">
    <source>
        <dbReference type="Proteomes" id="UP000823823"/>
    </source>
</evidence>
<evidence type="ECO:0000259" key="5">
    <source>
        <dbReference type="PROSITE" id="PS50977"/>
    </source>
</evidence>
<comment type="caution">
    <text evidence="6">The sequence shown here is derived from an EMBL/GenBank/DDBJ whole genome shotgun (WGS) entry which is preliminary data.</text>
</comment>
<dbReference type="Proteomes" id="UP000823823">
    <property type="component" value="Unassembled WGS sequence"/>
</dbReference>
<organism evidence="6 7">
    <name type="scientific">Candidatus Brachybacterium merdavium</name>
    <dbReference type="NCBI Taxonomy" id="2838513"/>
    <lineage>
        <taxon>Bacteria</taxon>
        <taxon>Bacillati</taxon>
        <taxon>Actinomycetota</taxon>
        <taxon>Actinomycetes</taxon>
        <taxon>Micrococcales</taxon>
        <taxon>Dermabacteraceae</taxon>
        <taxon>Brachybacterium</taxon>
    </lineage>
</organism>
<dbReference type="EMBL" id="DWZH01000128">
    <property type="protein sequence ID" value="HJB11908.1"/>
    <property type="molecule type" value="Genomic_DNA"/>
</dbReference>
<feature type="domain" description="HTH tetR-type" evidence="5">
    <location>
        <begin position="5"/>
        <end position="65"/>
    </location>
</feature>
<keyword evidence="2 4" id="KW-0238">DNA-binding</keyword>
<dbReference type="GO" id="GO:0003700">
    <property type="term" value="F:DNA-binding transcription factor activity"/>
    <property type="evidence" value="ECO:0007669"/>
    <property type="project" value="TreeGrafter"/>
</dbReference>